<feature type="chain" id="PRO_5012236633" evidence="1">
    <location>
        <begin position="20"/>
        <end position="168"/>
    </location>
</feature>
<proteinExistence type="predicted"/>
<organism evidence="2 3">
    <name type="scientific">Syncephalastrum racemosum</name>
    <name type="common">Filamentous fungus</name>
    <dbReference type="NCBI Taxonomy" id="13706"/>
    <lineage>
        <taxon>Eukaryota</taxon>
        <taxon>Fungi</taxon>
        <taxon>Fungi incertae sedis</taxon>
        <taxon>Mucoromycota</taxon>
        <taxon>Mucoromycotina</taxon>
        <taxon>Mucoromycetes</taxon>
        <taxon>Mucorales</taxon>
        <taxon>Syncephalastraceae</taxon>
        <taxon>Syncephalastrum</taxon>
    </lineage>
</organism>
<keyword evidence="1" id="KW-0732">Signal</keyword>
<feature type="signal peptide" evidence="1">
    <location>
        <begin position="1"/>
        <end position="19"/>
    </location>
</feature>
<evidence type="ECO:0000256" key="1">
    <source>
        <dbReference type="SAM" id="SignalP"/>
    </source>
</evidence>
<reference evidence="2 3" key="1">
    <citation type="submission" date="2016-07" db="EMBL/GenBank/DDBJ databases">
        <title>Pervasive Adenine N6-methylation of Active Genes in Fungi.</title>
        <authorList>
            <consortium name="DOE Joint Genome Institute"/>
            <person name="Mondo S.J."/>
            <person name="Dannebaum R.O."/>
            <person name="Kuo R.C."/>
            <person name="Labutti K."/>
            <person name="Haridas S."/>
            <person name="Kuo A."/>
            <person name="Salamov A."/>
            <person name="Ahrendt S.R."/>
            <person name="Lipzen A."/>
            <person name="Sullivan W."/>
            <person name="Andreopoulos W.B."/>
            <person name="Clum A."/>
            <person name="Lindquist E."/>
            <person name="Daum C."/>
            <person name="Ramamoorthy G.K."/>
            <person name="Gryganskyi A."/>
            <person name="Culley D."/>
            <person name="Magnuson J.K."/>
            <person name="James T.Y."/>
            <person name="O'Malley M.A."/>
            <person name="Stajich J.E."/>
            <person name="Spatafora J.W."/>
            <person name="Visel A."/>
            <person name="Grigoriev I.V."/>
        </authorList>
    </citation>
    <scope>NUCLEOTIDE SEQUENCE [LARGE SCALE GENOMIC DNA]</scope>
    <source>
        <strain evidence="2 3">NRRL 2496</strain>
    </source>
</reference>
<dbReference type="AlphaFoldDB" id="A0A1X2HGG4"/>
<name>A0A1X2HGG4_SYNRA</name>
<gene>
    <name evidence="2" type="ORF">BCR43DRAFT_490690</name>
</gene>
<sequence>MRLFSYGSIVICILASSLALAIQPNAPVAAIDPEVRKNMVHLNANEIRAVSSGVRKYDPSVSHRKRSYIKLARRMMSKRDQPPSSGPVGGVLNEATTMGTSATTPVTAPVDGIQKGLSQVQGAVTSPLGTVSGKGVTDAGTKVTTVGNSADGLIAGGGVGSGPQKQEA</sequence>
<keyword evidence="3" id="KW-1185">Reference proteome</keyword>
<evidence type="ECO:0000313" key="2">
    <source>
        <dbReference type="EMBL" id="ORY97989.1"/>
    </source>
</evidence>
<evidence type="ECO:0000313" key="3">
    <source>
        <dbReference type="Proteomes" id="UP000242180"/>
    </source>
</evidence>
<dbReference type="Proteomes" id="UP000242180">
    <property type="component" value="Unassembled WGS sequence"/>
</dbReference>
<comment type="caution">
    <text evidence="2">The sequence shown here is derived from an EMBL/GenBank/DDBJ whole genome shotgun (WGS) entry which is preliminary data.</text>
</comment>
<accession>A0A1X2HGG4</accession>
<protein>
    <submittedName>
        <fullName evidence="2">Uncharacterized protein</fullName>
    </submittedName>
</protein>
<dbReference type="InParanoid" id="A0A1X2HGG4"/>
<dbReference type="EMBL" id="MCGN01000004">
    <property type="protein sequence ID" value="ORY97989.1"/>
    <property type="molecule type" value="Genomic_DNA"/>
</dbReference>